<organism evidence="1 2">
    <name type="scientific">Elysia crispata</name>
    <name type="common">lettuce slug</name>
    <dbReference type="NCBI Taxonomy" id="231223"/>
    <lineage>
        <taxon>Eukaryota</taxon>
        <taxon>Metazoa</taxon>
        <taxon>Spiralia</taxon>
        <taxon>Lophotrochozoa</taxon>
        <taxon>Mollusca</taxon>
        <taxon>Gastropoda</taxon>
        <taxon>Heterobranchia</taxon>
        <taxon>Euthyneura</taxon>
        <taxon>Panpulmonata</taxon>
        <taxon>Sacoglossa</taxon>
        <taxon>Placobranchoidea</taxon>
        <taxon>Plakobranchidae</taxon>
        <taxon>Elysia</taxon>
    </lineage>
</organism>
<sequence length="83" mass="9493">MMEGCYHWLTAALALGERMCQSVRPAQQQQQQQQQLFPILDKTPMMRATERGSVAITDHSLGINNYSISLRFCFLSDTNREVT</sequence>
<keyword evidence="2" id="KW-1185">Reference proteome</keyword>
<evidence type="ECO:0000313" key="1">
    <source>
        <dbReference type="EMBL" id="KAK3803555.1"/>
    </source>
</evidence>
<evidence type="ECO:0000313" key="2">
    <source>
        <dbReference type="Proteomes" id="UP001283361"/>
    </source>
</evidence>
<accession>A0AAE1BCE4</accession>
<proteinExistence type="predicted"/>
<dbReference type="AlphaFoldDB" id="A0AAE1BCE4"/>
<protein>
    <submittedName>
        <fullName evidence="1">Uncharacterized protein</fullName>
    </submittedName>
</protein>
<dbReference type="Proteomes" id="UP001283361">
    <property type="component" value="Unassembled WGS sequence"/>
</dbReference>
<gene>
    <name evidence="1" type="ORF">RRG08_027832</name>
</gene>
<reference evidence="1" key="1">
    <citation type="journal article" date="2023" name="G3 (Bethesda)">
        <title>A reference genome for the long-term kleptoplast-retaining sea slug Elysia crispata morphotype clarki.</title>
        <authorList>
            <person name="Eastman K.E."/>
            <person name="Pendleton A.L."/>
            <person name="Shaikh M.A."/>
            <person name="Suttiyut T."/>
            <person name="Ogas R."/>
            <person name="Tomko P."/>
            <person name="Gavelis G."/>
            <person name="Widhalm J.R."/>
            <person name="Wisecaver J.H."/>
        </authorList>
    </citation>
    <scope>NUCLEOTIDE SEQUENCE</scope>
    <source>
        <strain evidence="1">ECLA1</strain>
    </source>
</reference>
<comment type="caution">
    <text evidence="1">The sequence shown here is derived from an EMBL/GenBank/DDBJ whole genome shotgun (WGS) entry which is preliminary data.</text>
</comment>
<dbReference type="EMBL" id="JAWDGP010000114">
    <property type="protein sequence ID" value="KAK3803555.1"/>
    <property type="molecule type" value="Genomic_DNA"/>
</dbReference>
<name>A0AAE1BCE4_9GAST</name>